<protein>
    <submittedName>
        <fullName evidence="3">Uncharacterized protein</fullName>
    </submittedName>
</protein>
<evidence type="ECO:0000313" key="2">
    <source>
        <dbReference type="Proteomes" id="UP000504637"/>
    </source>
</evidence>
<accession>A0A6J3LSN4</accession>
<reference evidence="3" key="2">
    <citation type="submission" date="2020-04" db="EMBL/GenBank/DDBJ databases">
        <authorList>
            <consortium name="NCBI Genome Project"/>
        </authorList>
    </citation>
    <scope>NUCLEOTIDE SEQUENCE</scope>
    <source>
        <strain evidence="3">CBS 342.82</strain>
    </source>
</reference>
<feature type="region of interest" description="Disordered" evidence="1">
    <location>
        <begin position="211"/>
        <end position="252"/>
    </location>
</feature>
<dbReference type="OrthoDB" id="190201at2759"/>
<feature type="region of interest" description="Disordered" evidence="1">
    <location>
        <begin position="56"/>
        <end position="115"/>
    </location>
</feature>
<reference evidence="3" key="1">
    <citation type="submission" date="2020-01" db="EMBL/GenBank/DDBJ databases">
        <authorList>
            <consortium name="DOE Joint Genome Institute"/>
            <person name="Haridas S."/>
            <person name="Albert R."/>
            <person name="Binder M."/>
            <person name="Bloem J."/>
            <person name="Labutti K."/>
            <person name="Salamov A."/>
            <person name="Andreopoulos B."/>
            <person name="Baker S.E."/>
            <person name="Barry K."/>
            <person name="Bills G."/>
            <person name="Bluhm B.H."/>
            <person name="Cannon C."/>
            <person name="Castanera R."/>
            <person name="Culley D.E."/>
            <person name="Daum C."/>
            <person name="Ezra D."/>
            <person name="Gonzalez J.B."/>
            <person name="Henrissat B."/>
            <person name="Kuo A."/>
            <person name="Liang C."/>
            <person name="Lipzen A."/>
            <person name="Lutzoni F."/>
            <person name="Magnuson J."/>
            <person name="Mondo S."/>
            <person name="Nolan M."/>
            <person name="Ohm R."/>
            <person name="Pangilinan J."/>
            <person name="Park H.-J."/>
            <person name="Ramirez L."/>
            <person name="Alfaro M."/>
            <person name="Sun H."/>
            <person name="Tritt A."/>
            <person name="Yoshinaga Y."/>
            <person name="Zwiers L.-H."/>
            <person name="Turgeon B.G."/>
            <person name="Goodwin S.B."/>
            <person name="Spatafora J.W."/>
            <person name="Crous P.W."/>
            <person name="Grigoriev I.V."/>
        </authorList>
    </citation>
    <scope>NUCLEOTIDE SEQUENCE</scope>
    <source>
        <strain evidence="3">CBS 342.82</strain>
    </source>
</reference>
<dbReference type="Proteomes" id="UP000504637">
    <property type="component" value="Unplaced"/>
</dbReference>
<feature type="compositionally biased region" description="Polar residues" evidence="1">
    <location>
        <begin position="71"/>
        <end position="88"/>
    </location>
</feature>
<feature type="region of interest" description="Disordered" evidence="1">
    <location>
        <begin position="1"/>
        <end position="26"/>
    </location>
</feature>
<feature type="compositionally biased region" description="Basic and acidic residues" evidence="1">
    <location>
        <begin position="1"/>
        <end position="16"/>
    </location>
</feature>
<feature type="compositionally biased region" description="Low complexity" evidence="1">
    <location>
        <begin position="213"/>
        <end position="244"/>
    </location>
</feature>
<evidence type="ECO:0000313" key="3">
    <source>
        <dbReference type="RefSeq" id="XP_033455679.1"/>
    </source>
</evidence>
<organism evidence="3">
    <name type="scientific">Dissoconium aciculare CBS 342.82</name>
    <dbReference type="NCBI Taxonomy" id="1314786"/>
    <lineage>
        <taxon>Eukaryota</taxon>
        <taxon>Fungi</taxon>
        <taxon>Dikarya</taxon>
        <taxon>Ascomycota</taxon>
        <taxon>Pezizomycotina</taxon>
        <taxon>Dothideomycetes</taxon>
        <taxon>Dothideomycetidae</taxon>
        <taxon>Mycosphaerellales</taxon>
        <taxon>Dissoconiaceae</taxon>
        <taxon>Dissoconium</taxon>
    </lineage>
</organism>
<keyword evidence="2" id="KW-1185">Reference proteome</keyword>
<evidence type="ECO:0000256" key="1">
    <source>
        <dbReference type="SAM" id="MobiDB-lite"/>
    </source>
</evidence>
<dbReference type="AlphaFoldDB" id="A0A6J3LSN4"/>
<dbReference type="GeneID" id="54359760"/>
<proteinExistence type="predicted"/>
<reference evidence="3" key="3">
    <citation type="submission" date="2025-08" db="UniProtKB">
        <authorList>
            <consortium name="RefSeq"/>
        </authorList>
    </citation>
    <scope>IDENTIFICATION</scope>
    <source>
        <strain evidence="3">CBS 342.82</strain>
    </source>
</reference>
<gene>
    <name evidence="3" type="ORF">K489DRAFT_327123</name>
</gene>
<dbReference type="RefSeq" id="XP_033455679.1">
    <property type="nucleotide sequence ID" value="XM_033601960.1"/>
</dbReference>
<sequence length="404" mass="43269">MDPKWKPSWPHDEDHLSVGQESSGAPSSTVLLYTMLPSLLQKRMPRLRSLRRTYTEPAFQASSPSPSPNSACHSRMSSCSTATENIHNTPPPAYRSGSSSAATSDDEIGNFYPPSTSTYVPINTMPSRPASSEGVPAEEARSGVQWRYAEAGFSMLSLASQEAALPQPAANLIRQQYVAGVSCMLRGLPSELSADEELSLREALPGTLKLPLSTKGNTTITSSSSSSSAATAHLSTTSSLNPQAPHHHRQQQHQPLLHRLIATLTYSLFLLASFLLPYIQHLLREAYALDRKHKLSDRALAYGMTSADALGRQALVLAGNVCAMHDGRVGEAFKEAGVYVVRSFSGGVYDGLGEGMAKLGLRAGWSPSAAMGMGGAAGDGFGVQYGHNGHGHGKAPWVLQWQQR</sequence>
<name>A0A6J3LSN4_9PEZI</name>